<dbReference type="InterPro" id="IPR027417">
    <property type="entry name" value="P-loop_NTPase"/>
</dbReference>
<dbReference type="AlphaFoldDB" id="A0A1V5STP7"/>
<dbReference type="EC" id="3.6.3.17" evidence="4"/>
<protein>
    <submittedName>
        <fullName evidence="4">Ribose import ATP-binding protein RbsA</fullName>
        <ecNumber evidence="4">3.6.3.17</ecNumber>
    </submittedName>
</protein>
<evidence type="ECO:0000259" key="3">
    <source>
        <dbReference type="PROSITE" id="PS50893"/>
    </source>
</evidence>
<keyword evidence="4" id="KW-0378">Hydrolase</keyword>
<dbReference type="InterPro" id="IPR003593">
    <property type="entry name" value="AAA+_ATPase"/>
</dbReference>
<proteinExistence type="predicted"/>
<dbReference type="InterPro" id="IPR050107">
    <property type="entry name" value="ABC_carbohydrate_import_ATPase"/>
</dbReference>
<dbReference type="Pfam" id="PF00005">
    <property type="entry name" value="ABC_tran"/>
    <property type="match status" value="1"/>
</dbReference>
<reference evidence="4" key="1">
    <citation type="submission" date="2017-02" db="EMBL/GenBank/DDBJ databases">
        <title>Delving into the versatile metabolic prowess of the omnipresent phylum Bacteroidetes.</title>
        <authorList>
            <person name="Nobu M.K."/>
            <person name="Mei R."/>
            <person name="Narihiro T."/>
            <person name="Kuroda K."/>
            <person name="Liu W.-T."/>
        </authorList>
    </citation>
    <scope>NUCLEOTIDE SEQUENCE</scope>
    <source>
        <strain evidence="4">ADurb.Bin276</strain>
    </source>
</reference>
<sequence length="264" mass="29609">MNTETASIENETSPLLKIKGLTKRFGGVIALNKVDFDVNYNEVVGLLGDNGAGKSTMVKTIMGVFPPDQGEMFFMGKKISFRSPEEARAAGIEIVYQGMNLIETMNIWRNFFVGKEEVKKDSFFKFLDVKTMKQRTSENLEKVRVSMRSPDEYVNILSGGQKQSIAIGRALYFGAKLLILDEPTTALSVRETEKVLDFIKSLKKEGVSVIFITHNIYHVFDVADRFEILDHGIKIGSLSRHEADAGTCSPEIIMEIIRRGRKDA</sequence>
<evidence type="ECO:0000256" key="2">
    <source>
        <dbReference type="ARBA" id="ARBA00022840"/>
    </source>
</evidence>
<dbReference type="EMBL" id="MWBQ01000085">
    <property type="protein sequence ID" value="OQA57906.1"/>
    <property type="molecule type" value="Genomic_DNA"/>
</dbReference>
<dbReference type="SMART" id="SM00382">
    <property type="entry name" value="AAA"/>
    <property type="match status" value="1"/>
</dbReference>
<feature type="domain" description="ABC transporter" evidence="3">
    <location>
        <begin position="16"/>
        <end position="256"/>
    </location>
</feature>
<comment type="caution">
    <text evidence="4">The sequence shown here is derived from an EMBL/GenBank/DDBJ whole genome shotgun (WGS) entry which is preliminary data.</text>
</comment>
<dbReference type="PANTHER" id="PTHR43790">
    <property type="entry name" value="CARBOHYDRATE TRANSPORT ATP-BINDING PROTEIN MG119-RELATED"/>
    <property type="match status" value="1"/>
</dbReference>
<keyword evidence="2 4" id="KW-0067">ATP-binding</keyword>
<keyword evidence="1" id="KW-0547">Nucleotide-binding</keyword>
<dbReference type="SUPFAM" id="SSF52540">
    <property type="entry name" value="P-loop containing nucleoside triphosphate hydrolases"/>
    <property type="match status" value="1"/>
</dbReference>
<dbReference type="InterPro" id="IPR003439">
    <property type="entry name" value="ABC_transporter-like_ATP-bd"/>
</dbReference>
<dbReference type="Gene3D" id="3.40.50.300">
    <property type="entry name" value="P-loop containing nucleotide triphosphate hydrolases"/>
    <property type="match status" value="1"/>
</dbReference>
<name>A0A1V5STP7_9BACT</name>
<dbReference type="PROSITE" id="PS50893">
    <property type="entry name" value="ABC_TRANSPORTER_2"/>
    <property type="match status" value="1"/>
</dbReference>
<organism evidence="4">
    <name type="scientific">Candidatus Atribacter allofermentans</name>
    <dbReference type="NCBI Taxonomy" id="1852833"/>
    <lineage>
        <taxon>Bacteria</taxon>
        <taxon>Pseudomonadati</taxon>
        <taxon>Atribacterota</taxon>
        <taxon>Atribacteria</taxon>
        <taxon>Atribacterales</taxon>
        <taxon>Atribacteraceae</taxon>
        <taxon>Atribacter</taxon>
    </lineage>
</organism>
<accession>A0A1V5STP7</accession>
<dbReference type="GO" id="GO:0016887">
    <property type="term" value="F:ATP hydrolysis activity"/>
    <property type="evidence" value="ECO:0007669"/>
    <property type="project" value="InterPro"/>
</dbReference>
<dbReference type="PANTHER" id="PTHR43790:SF8">
    <property type="entry name" value="SUGAR ABC TRANSPORTER ATP-BINDING PROTEIN"/>
    <property type="match status" value="1"/>
</dbReference>
<evidence type="ECO:0000313" key="4">
    <source>
        <dbReference type="EMBL" id="OQA57906.1"/>
    </source>
</evidence>
<dbReference type="GO" id="GO:0005524">
    <property type="term" value="F:ATP binding"/>
    <property type="evidence" value="ECO:0007669"/>
    <property type="project" value="UniProtKB-KW"/>
</dbReference>
<evidence type="ECO:0000256" key="1">
    <source>
        <dbReference type="ARBA" id="ARBA00022741"/>
    </source>
</evidence>
<dbReference type="Proteomes" id="UP000485569">
    <property type="component" value="Unassembled WGS sequence"/>
</dbReference>
<gene>
    <name evidence="4" type="primary">rbsA_7</name>
    <name evidence="4" type="ORF">BWY41_01231</name>
</gene>
<dbReference type="CDD" id="cd03216">
    <property type="entry name" value="ABC_Carb_Monos_I"/>
    <property type="match status" value="1"/>
</dbReference>